<dbReference type="GO" id="GO:0005886">
    <property type="term" value="C:plasma membrane"/>
    <property type="evidence" value="ECO:0007669"/>
    <property type="project" value="TreeGrafter"/>
</dbReference>
<keyword evidence="3" id="KW-0677">Repeat</keyword>
<keyword evidence="5" id="KW-0472">Membrane</keyword>
<evidence type="ECO:0000256" key="5">
    <source>
        <dbReference type="ARBA" id="ARBA00023136"/>
    </source>
</evidence>
<reference evidence="8" key="1">
    <citation type="submission" date="2021-02" db="EMBL/GenBank/DDBJ databases">
        <authorList>
            <person name="Nowell W R."/>
        </authorList>
    </citation>
    <scope>NUCLEOTIDE SEQUENCE</scope>
</reference>
<evidence type="ECO:0000256" key="3">
    <source>
        <dbReference type="ARBA" id="ARBA00022737"/>
    </source>
</evidence>
<dbReference type="InterPro" id="IPR050685">
    <property type="entry name" value="LDLR"/>
</dbReference>
<dbReference type="OrthoDB" id="2019384at2759"/>
<evidence type="ECO:0000256" key="4">
    <source>
        <dbReference type="ARBA" id="ARBA00022989"/>
    </source>
</evidence>
<feature type="disulfide bond" evidence="7">
    <location>
        <begin position="196"/>
        <end position="214"/>
    </location>
</feature>
<comment type="caution">
    <text evidence="7">Lacks conserved residue(s) required for the propagation of feature annotation.</text>
</comment>
<protein>
    <submittedName>
        <fullName evidence="8">Uncharacterized protein</fullName>
    </submittedName>
</protein>
<dbReference type="SUPFAM" id="SSF57424">
    <property type="entry name" value="LDL receptor-like module"/>
    <property type="match status" value="4"/>
</dbReference>
<dbReference type="GO" id="GO:0016192">
    <property type="term" value="P:vesicle-mediated transport"/>
    <property type="evidence" value="ECO:0007669"/>
    <property type="project" value="UniProtKB-ARBA"/>
</dbReference>
<accession>A0A814H6P6</accession>
<keyword evidence="6 7" id="KW-1015">Disulfide bond</keyword>
<evidence type="ECO:0000313" key="10">
    <source>
        <dbReference type="Proteomes" id="UP000663832"/>
    </source>
</evidence>
<comment type="subcellular location">
    <subcellularLocation>
        <location evidence="1">Membrane</location>
        <topology evidence="1">Single-pass membrane protein</topology>
    </subcellularLocation>
</comment>
<sequence length="799" mass="90817">MRYDCLYTYAPSQVLNIQAAGERARSLISYCRYLNGTINKTSVSTCQTGSPITFAELRRNNVTTFDLYMWQAPIDLIDQYGADYKHGLFCNCSSAEQFGLYCEYEFPLANDQSQPHRSFEQIIMNQFNSKSLMLTPNELFDNLTCYIGLSQCNALICLDWRQVCNGIIDCAEGEDEKECAQMELHTCAGGSNEYRCQSGHCIPRAFAFDKVYDCLDRSDERLDSIDDFTRKCFTTVSVECEEHNCGWLGFSCGDGFCSLERSASSFSCSSKRDFVYLRQLFWDENQSLCLALIMCHLGLGKYVHAACWKLCGISIDCERLILATCTNETSWVQIPPRSIVSNTNVFLYIEVSRSKGAVSKRPERLCFTTDNDTVICEQNEFDNDIVENWMGFILNLHLRFAFAMRLNTTTLQQNRSSLQFVCSKSGYWVSAYRIRDGRRDCPLNSDDEKTVNSCQRPSDTDLLHCLKGSQCWHRNAFLDGIKNCADASDEPFDIRTLGLHASPFLAAYIRDTDFTTYIPLHFQSLCDGIVWRQISIDSDNETDETNCAEWPCNSRSKRCNGFWNCPDGRDELNCSHLAATKIAQNFLSCAPDEHICINISTKTMGCLSMNRSGDGKVDCLGATDERVGYCQHQNPYSSDNLGMSGRFRFRCGSNSSLCISVDHLCDGSTDCTRTNDDERVCPWTLCSGCSKKDVFLCADGVNLPLWRRCDGTIDCIQYGEDEWFCDMIEKHSEFKPFSFHDFRSYPPIVTSYTFSSSPVVTLPSETENSDSIRFSQYYESTFPTWYCNRGVIFYDAFGK</sequence>
<dbReference type="Gene3D" id="4.10.400.10">
    <property type="entry name" value="Low-density Lipoprotein Receptor"/>
    <property type="match status" value="3"/>
</dbReference>
<evidence type="ECO:0000256" key="6">
    <source>
        <dbReference type="ARBA" id="ARBA00023157"/>
    </source>
</evidence>
<dbReference type="EMBL" id="CAJNOM010000208">
    <property type="protein sequence ID" value="CAF1231069.1"/>
    <property type="molecule type" value="Genomic_DNA"/>
</dbReference>
<feature type="disulfide bond" evidence="7">
    <location>
        <begin position="152"/>
        <end position="170"/>
    </location>
</feature>
<proteinExistence type="predicted"/>
<feature type="disulfide bond" evidence="7">
    <location>
        <begin position="145"/>
        <end position="157"/>
    </location>
</feature>
<feature type="disulfide bond" evidence="7">
    <location>
        <begin position="559"/>
        <end position="574"/>
    </location>
</feature>
<dbReference type="InterPro" id="IPR002172">
    <property type="entry name" value="LDrepeatLR_classA_rpt"/>
</dbReference>
<dbReference type="SMART" id="SM00192">
    <property type="entry name" value="LDLa"/>
    <property type="match status" value="8"/>
</dbReference>
<evidence type="ECO:0000256" key="7">
    <source>
        <dbReference type="PROSITE-ProRule" id="PRU00124"/>
    </source>
</evidence>
<keyword evidence="10" id="KW-1185">Reference proteome</keyword>
<feature type="disulfide bond" evidence="7">
    <location>
        <begin position="164"/>
        <end position="179"/>
    </location>
</feature>
<feature type="disulfide bond" evidence="7">
    <location>
        <begin position="547"/>
        <end position="565"/>
    </location>
</feature>
<evidence type="ECO:0000313" key="11">
    <source>
        <dbReference type="Proteomes" id="UP000663877"/>
    </source>
</evidence>
<dbReference type="PANTHER" id="PTHR24270">
    <property type="entry name" value="LOW-DENSITY LIPOPROTEIN RECEPTOR-RELATED"/>
    <property type="match status" value="1"/>
</dbReference>
<gene>
    <name evidence="8" type="ORF">BJG266_LOCUS16227</name>
    <name evidence="9" type="ORF">QVE165_LOCUS27439</name>
</gene>
<dbReference type="PROSITE" id="PS50068">
    <property type="entry name" value="LDLRA_2"/>
    <property type="match status" value="4"/>
</dbReference>
<dbReference type="Pfam" id="PF00057">
    <property type="entry name" value="Ldl_recept_a"/>
    <property type="match status" value="1"/>
</dbReference>
<organism evidence="8 11">
    <name type="scientific">Adineta steineri</name>
    <dbReference type="NCBI Taxonomy" id="433720"/>
    <lineage>
        <taxon>Eukaryota</taxon>
        <taxon>Metazoa</taxon>
        <taxon>Spiralia</taxon>
        <taxon>Gnathifera</taxon>
        <taxon>Rotifera</taxon>
        <taxon>Eurotatoria</taxon>
        <taxon>Bdelloidea</taxon>
        <taxon>Adinetida</taxon>
        <taxon>Adinetidae</taxon>
        <taxon>Adineta</taxon>
    </lineage>
</organism>
<keyword evidence="4" id="KW-1133">Transmembrane helix</keyword>
<keyword evidence="2" id="KW-0812">Transmembrane</keyword>
<evidence type="ECO:0000313" key="8">
    <source>
        <dbReference type="EMBL" id="CAF1006530.1"/>
    </source>
</evidence>
<dbReference type="Proteomes" id="UP000663832">
    <property type="component" value="Unassembled WGS sequence"/>
</dbReference>
<evidence type="ECO:0000256" key="1">
    <source>
        <dbReference type="ARBA" id="ARBA00004167"/>
    </source>
</evidence>
<name>A0A814H6P6_9BILA</name>
<dbReference type="Proteomes" id="UP000663877">
    <property type="component" value="Unassembled WGS sequence"/>
</dbReference>
<dbReference type="PANTHER" id="PTHR24270:SF59">
    <property type="entry name" value="LDL RECEPTOR REPEAT-CONTAINING PROTEIN EGG-1-RELATED"/>
    <property type="match status" value="1"/>
</dbReference>
<dbReference type="EMBL" id="CAJNOI010000074">
    <property type="protein sequence ID" value="CAF1006530.1"/>
    <property type="molecule type" value="Genomic_DNA"/>
</dbReference>
<dbReference type="PRINTS" id="PR00261">
    <property type="entry name" value="LDLRECEPTOR"/>
</dbReference>
<evidence type="ECO:0000256" key="2">
    <source>
        <dbReference type="ARBA" id="ARBA00022692"/>
    </source>
</evidence>
<dbReference type="InterPro" id="IPR036055">
    <property type="entry name" value="LDL_receptor-like_sf"/>
</dbReference>
<comment type="caution">
    <text evidence="8">The sequence shown here is derived from an EMBL/GenBank/DDBJ whole genome shotgun (WGS) entry which is preliminary data.</text>
</comment>
<dbReference type="CDD" id="cd00112">
    <property type="entry name" value="LDLa"/>
    <property type="match status" value="2"/>
</dbReference>
<dbReference type="AlphaFoldDB" id="A0A814H6P6"/>
<evidence type="ECO:0000313" key="9">
    <source>
        <dbReference type="EMBL" id="CAF1231069.1"/>
    </source>
</evidence>